<organism evidence="2 3">
    <name type="scientific">Actinomadura geliboluensis</name>
    <dbReference type="NCBI Taxonomy" id="882440"/>
    <lineage>
        <taxon>Bacteria</taxon>
        <taxon>Bacillati</taxon>
        <taxon>Actinomycetota</taxon>
        <taxon>Actinomycetes</taxon>
        <taxon>Streptosporangiales</taxon>
        <taxon>Thermomonosporaceae</taxon>
        <taxon>Actinomadura</taxon>
    </lineage>
</organism>
<name>A0A5S4H398_9ACTN</name>
<feature type="domain" description="HD" evidence="1">
    <location>
        <begin position="26"/>
        <end position="145"/>
    </location>
</feature>
<dbReference type="SUPFAM" id="SSF109604">
    <property type="entry name" value="HD-domain/PDEase-like"/>
    <property type="match status" value="1"/>
</dbReference>
<gene>
    <name evidence="2" type="ORF">ETD96_14440</name>
</gene>
<proteinExistence type="predicted"/>
<accession>A0A5S4H398</accession>
<dbReference type="OrthoDB" id="1722553at2"/>
<sequence>MRVPSDAEIRALHERCAPGREAFELVWTHCAIVCEIAERIMADGRFDVDADLVRAGCLLHDIGVYRLYDAAGEIDFKGYVRHGVLGHGLLRDEGFPEVICRFCSCHTGMGLTRDDIERQALPLPPGDYVAQTGEERLVMYADKFHSKTNPPVFVSADTYAVHVRRFGAGKEQVFQEMRALYGEPDLKPLAAAYGHALV</sequence>
<dbReference type="Gene3D" id="1.10.3210.10">
    <property type="entry name" value="Hypothetical protein af1432"/>
    <property type="match status" value="1"/>
</dbReference>
<reference evidence="2 3" key="1">
    <citation type="submission" date="2019-05" db="EMBL/GenBank/DDBJ databases">
        <title>Draft genome sequence of Actinomadura geliboluensis A8036.</title>
        <authorList>
            <person name="Saricaoglu S."/>
            <person name="Isik K."/>
        </authorList>
    </citation>
    <scope>NUCLEOTIDE SEQUENCE [LARGE SCALE GENOMIC DNA]</scope>
    <source>
        <strain evidence="2 3">A8036</strain>
    </source>
</reference>
<evidence type="ECO:0000259" key="1">
    <source>
        <dbReference type="Pfam" id="PF01966"/>
    </source>
</evidence>
<dbReference type="Pfam" id="PF01966">
    <property type="entry name" value="HD"/>
    <property type="match status" value="1"/>
</dbReference>
<protein>
    <submittedName>
        <fullName evidence="2">HD domain-containing protein</fullName>
    </submittedName>
</protein>
<dbReference type="CDD" id="cd00077">
    <property type="entry name" value="HDc"/>
    <property type="match status" value="1"/>
</dbReference>
<keyword evidence="3" id="KW-1185">Reference proteome</keyword>
<dbReference type="InterPro" id="IPR003607">
    <property type="entry name" value="HD/PDEase_dom"/>
</dbReference>
<dbReference type="NCBIfam" id="TIGR00277">
    <property type="entry name" value="HDIG"/>
    <property type="match status" value="1"/>
</dbReference>
<dbReference type="AlphaFoldDB" id="A0A5S4H398"/>
<comment type="caution">
    <text evidence="2">The sequence shown here is derived from an EMBL/GenBank/DDBJ whole genome shotgun (WGS) entry which is preliminary data.</text>
</comment>
<evidence type="ECO:0000313" key="3">
    <source>
        <dbReference type="Proteomes" id="UP000305238"/>
    </source>
</evidence>
<dbReference type="Proteomes" id="UP000305238">
    <property type="component" value="Unassembled WGS sequence"/>
</dbReference>
<dbReference type="RefSeq" id="WP_138636851.1">
    <property type="nucleotide sequence ID" value="NZ_JBIATF010000003.1"/>
</dbReference>
<dbReference type="InterPro" id="IPR006674">
    <property type="entry name" value="HD_domain"/>
</dbReference>
<dbReference type="InterPro" id="IPR006675">
    <property type="entry name" value="HDIG_dom"/>
</dbReference>
<evidence type="ECO:0000313" key="2">
    <source>
        <dbReference type="EMBL" id="TMR39469.1"/>
    </source>
</evidence>
<dbReference type="EMBL" id="VCKZ01000086">
    <property type="protein sequence ID" value="TMR39469.1"/>
    <property type="molecule type" value="Genomic_DNA"/>
</dbReference>